<dbReference type="InterPro" id="IPR029033">
    <property type="entry name" value="His_PPase_superfam"/>
</dbReference>
<dbReference type="Gene3D" id="3.40.50.1240">
    <property type="entry name" value="Phosphoglycerate mutase-like"/>
    <property type="match status" value="1"/>
</dbReference>
<protein>
    <submittedName>
        <fullName evidence="1">Phosphoglycerate mutase</fullName>
    </submittedName>
</protein>
<dbReference type="InterPro" id="IPR013078">
    <property type="entry name" value="His_Pase_superF_clade-1"/>
</dbReference>
<proteinExistence type="predicted"/>
<reference evidence="1 2" key="1">
    <citation type="submission" date="2018-03" db="EMBL/GenBank/DDBJ databases">
        <title>Rhodobacter veldkampii.</title>
        <authorList>
            <person name="Meyer T.E."/>
            <person name="Miller S."/>
            <person name="Lodha T."/>
            <person name="Gandham S."/>
            <person name="Chintalapati S."/>
            <person name="Chintalapati V.R."/>
        </authorList>
    </citation>
    <scope>NUCLEOTIDE SEQUENCE [LARGE SCALE GENOMIC DNA]</scope>
    <source>
        <strain evidence="1 2">DSM 11550</strain>
    </source>
</reference>
<dbReference type="CDD" id="cd07067">
    <property type="entry name" value="HP_PGM_like"/>
    <property type="match status" value="1"/>
</dbReference>
<keyword evidence="2" id="KW-1185">Reference proteome</keyword>
<evidence type="ECO:0000313" key="1">
    <source>
        <dbReference type="EMBL" id="PTE18771.1"/>
    </source>
</evidence>
<dbReference type="Proteomes" id="UP000241899">
    <property type="component" value="Unassembled WGS sequence"/>
</dbReference>
<gene>
    <name evidence="1" type="ORF">C5F46_02515</name>
</gene>
<evidence type="ECO:0000313" key="2">
    <source>
        <dbReference type="Proteomes" id="UP000241899"/>
    </source>
</evidence>
<dbReference type="Pfam" id="PF00300">
    <property type="entry name" value="His_Phos_1"/>
    <property type="match status" value="1"/>
</dbReference>
<comment type="caution">
    <text evidence="1">The sequence shown here is derived from an EMBL/GenBank/DDBJ whole genome shotgun (WGS) entry which is preliminary data.</text>
</comment>
<dbReference type="SUPFAM" id="SSF53254">
    <property type="entry name" value="Phosphoglycerate mutase-like"/>
    <property type="match status" value="1"/>
</dbReference>
<dbReference type="EMBL" id="PZKF01000004">
    <property type="protein sequence ID" value="PTE18771.1"/>
    <property type="molecule type" value="Genomic_DNA"/>
</dbReference>
<dbReference type="AlphaFoldDB" id="A0A2T4JLI4"/>
<accession>A0A2T4JLI4</accession>
<dbReference type="SMART" id="SM00855">
    <property type="entry name" value="PGAM"/>
    <property type="match status" value="1"/>
</dbReference>
<dbReference type="OrthoDB" id="8347407at2"/>
<sequence>MTEALTTELLLIRHAPAITGGRLAGRRDVPADCTSDQAFAALRAALGAVDRRLVSPALRCRQTAAALWPDAAPHADPRLWEQDFGAWEGVPYADLPDLGLRALPDLADHRPPGGESFADQCARTAPALVALATGGRVAVVAHAGTVRAGLALALGAPGPALAFQVAPLSLTRITALAGGGWAVGCVNWTPA</sequence>
<organism evidence="1 2">
    <name type="scientific">Phaeovulum veldkampii DSM 11550</name>
    <dbReference type="NCBI Taxonomy" id="1185920"/>
    <lineage>
        <taxon>Bacteria</taxon>
        <taxon>Pseudomonadati</taxon>
        <taxon>Pseudomonadota</taxon>
        <taxon>Alphaproteobacteria</taxon>
        <taxon>Rhodobacterales</taxon>
        <taxon>Paracoccaceae</taxon>
        <taxon>Phaeovulum</taxon>
    </lineage>
</organism>
<dbReference type="RefSeq" id="WP_107323791.1">
    <property type="nucleotide sequence ID" value="NZ_NHSP01000062.1"/>
</dbReference>
<name>A0A2T4JLI4_9RHOB</name>